<proteinExistence type="predicted"/>
<comment type="subcellular location">
    <subcellularLocation>
        <location evidence="1">Nucleus</location>
    </subcellularLocation>
</comment>
<keyword evidence="2" id="KW-0597">Phosphoprotein</keyword>
<evidence type="ECO:0000256" key="4">
    <source>
        <dbReference type="ARBA" id="ARBA00023054"/>
    </source>
</evidence>
<name>A0A8H7PXK6_MORIS</name>
<dbReference type="OrthoDB" id="1898821at2759"/>
<evidence type="ECO:0000259" key="9">
    <source>
        <dbReference type="SMART" id="SM01156"/>
    </source>
</evidence>
<accession>A0A8H7PXK6</accession>
<dbReference type="FunFam" id="1.25.10.10:FF:001136">
    <property type="entry name" value="Beta-catenin-like protein 1"/>
    <property type="match status" value="1"/>
</dbReference>
<dbReference type="Pfam" id="PF08216">
    <property type="entry name" value="CTNNBL"/>
    <property type="match status" value="1"/>
</dbReference>
<keyword evidence="11" id="KW-1185">Reference proteome</keyword>
<keyword evidence="5" id="KW-0539">Nucleus</keyword>
<dbReference type="Proteomes" id="UP000654370">
    <property type="component" value="Unassembled WGS sequence"/>
</dbReference>
<evidence type="ECO:0000256" key="5">
    <source>
        <dbReference type="ARBA" id="ARBA00023242"/>
    </source>
</evidence>
<sequence>MNIDELFKIPAIPSGKNKRKLPDNPSMEFLDKYKEASRDDEGEGSSAKRRNIMEEDTDEAGDYELGEDDYDNGEADEEEGGRFYGGGLTDEQRRMLELVDEIDAEEPEALDAATVKKYILRFEKAINKNQEQRVKYPDNPEKFMESEADLDEEIKNLLSLTQAPQHYHELVNLGSVPSLLSLLSHENTDIALDAIELLNELTDEDVGPGEDFADEEKAETIIESIKIFVDALIENQLPELLVQNLQRLDENEAADRQGVFNILSVFENLVSVFPRHSEHIVAKTDLLPWLLKRINTKVYDSNRGYACEIIAILLQDSRDNRVKFGELGGIDVLLRVLSAYKRKDPADDDEAEMMENFFTSLCSALAEPEIKKLFLEGEGVELMLIMIKQVMSRIRAVKVLDYALSTPAGTGNCYRFVESFGLKTLFSMFMRKGIKKLKKAYKAYSESEEEEHLLGIIISLFKNLPQDDVQQLRLVQKFSEDNYEKVDRLFDLLDQYEARDKAVQQEIATEKEELDEEDLEEMEDQFYIRRLDAGLFTLQRVYLTIHIVCEENDGARDHATMLLKRRDMTLSDLSAFIEADDALLKEMDTVRGPVLNPIVQNGDLNKKTQNNDVEMPQAEQAASVEAL</sequence>
<dbReference type="InterPro" id="IPR016024">
    <property type="entry name" value="ARM-type_fold"/>
</dbReference>
<dbReference type="InterPro" id="IPR013180">
    <property type="entry name" value="CTNNBL1_N"/>
</dbReference>
<reference evidence="10" key="1">
    <citation type="submission" date="2020-12" db="EMBL/GenBank/DDBJ databases">
        <title>Metabolic potential, ecology and presence of endohyphal bacteria is reflected in genomic diversity of Mucoromycotina.</title>
        <authorList>
            <person name="Muszewska A."/>
            <person name="Okrasinska A."/>
            <person name="Steczkiewicz K."/>
            <person name="Drgas O."/>
            <person name="Orlowska M."/>
            <person name="Perlinska-Lenart U."/>
            <person name="Aleksandrzak-Piekarczyk T."/>
            <person name="Szatraj K."/>
            <person name="Zielenkiewicz U."/>
            <person name="Pilsyk S."/>
            <person name="Malc E."/>
            <person name="Mieczkowski P."/>
            <person name="Kruszewska J.S."/>
            <person name="Biernat P."/>
            <person name="Pawlowska J."/>
        </authorList>
    </citation>
    <scope>NUCLEOTIDE SEQUENCE</scope>
    <source>
        <strain evidence="10">WA0000067209</strain>
    </source>
</reference>
<dbReference type="PROSITE" id="PS50176">
    <property type="entry name" value="ARM_REPEAT"/>
    <property type="match status" value="1"/>
</dbReference>
<gene>
    <name evidence="10" type="ORF">INT43_006902</name>
</gene>
<keyword evidence="3" id="KW-0677">Repeat</keyword>
<dbReference type="SMART" id="SM01156">
    <property type="entry name" value="DUF1716"/>
    <property type="match status" value="1"/>
</dbReference>
<dbReference type="GO" id="GO:0010467">
    <property type="term" value="P:gene expression"/>
    <property type="evidence" value="ECO:0007669"/>
    <property type="project" value="UniProtKB-ARBA"/>
</dbReference>
<evidence type="ECO:0000256" key="8">
    <source>
        <dbReference type="SAM" id="MobiDB-lite"/>
    </source>
</evidence>
<dbReference type="GO" id="GO:0005681">
    <property type="term" value="C:spliceosomal complex"/>
    <property type="evidence" value="ECO:0007669"/>
    <property type="project" value="TreeGrafter"/>
</dbReference>
<feature type="compositionally biased region" description="Basic and acidic residues" evidence="8">
    <location>
        <begin position="29"/>
        <end position="39"/>
    </location>
</feature>
<evidence type="ECO:0000256" key="6">
    <source>
        <dbReference type="PROSITE-ProRule" id="PRU00259"/>
    </source>
</evidence>
<comment type="caution">
    <text evidence="10">The sequence shown here is derived from an EMBL/GenBank/DDBJ whole genome shotgun (WGS) entry which is preliminary data.</text>
</comment>
<evidence type="ECO:0000313" key="11">
    <source>
        <dbReference type="Proteomes" id="UP000654370"/>
    </source>
</evidence>
<organism evidence="10 11">
    <name type="scientific">Mortierella isabellina</name>
    <name type="common">Filamentous fungus</name>
    <name type="synonym">Umbelopsis isabellina</name>
    <dbReference type="NCBI Taxonomy" id="91625"/>
    <lineage>
        <taxon>Eukaryota</taxon>
        <taxon>Fungi</taxon>
        <taxon>Fungi incertae sedis</taxon>
        <taxon>Mucoromycota</taxon>
        <taxon>Mucoromycotina</taxon>
        <taxon>Umbelopsidomycetes</taxon>
        <taxon>Umbelopsidales</taxon>
        <taxon>Umbelopsidaceae</taxon>
        <taxon>Umbelopsis</taxon>
    </lineage>
</organism>
<dbReference type="InterPro" id="IPR011989">
    <property type="entry name" value="ARM-like"/>
</dbReference>
<protein>
    <recommendedName>
        <fullName evidence="9">Beta-catenin-like protein 1 N-terminal domain-containing protein</fullName>
    </recommendedName>
</protein>
<dbReference type="SUPFAM" id="SSF48371">
    <property type="entry name" value="ARM repeat"/>
    <property type="match status" value="1"/>
</dbReference>
<dbReference type="PANTHER" id="PTHR14978:SF0">
    <property type="entry name" value="BETA-CATENIN-LIKE PROTEIN 1"/>
    <property type="match status" value="1"/>
</dbReference>
<dbReference type="InterPro" id="IPR039678">
    <property type="entry name" value="CTNNBL1"/>
</dbReference>
<feature type="coiled-coil region" evidence="7">
    <location>
        <begin position="493"/>
        <end position="525"/>
    </location>
</feature>
<dbReference type="InterPro" id="IPR000225">
    <property type="entry name" value="Armadillo"/>
</dbReference>
<evidence type="ECO:0000256" key="7">
    <source>
        <dbReference type="SAM" id="Coils"/>
    </source>
</evidence>
<evidence type="ECO:0000256" key="1">
    <source>
        <dbReference type="ARBA" id="ARBA00004123"/>
    </source>
</evidence>
<dbReference type="Gene3D" id="1.25.10.10">
    <property type="entry name" value="Leucine-rich Repeat Variant"/>
    <property type="match status" value="1"/>
</dbReference>
<evidence type="ECO:0000313" key="10">
    <source>
        <dbReference type="EMBL" id="KAG2181976.1"/>
    </source>
</evidence>
<dbReference type="PANTHER" id="PTHR14978">
    <property type="entry name" value="BETA-CATENIN-LIKE PROTEIN 1 NUCLEAR ASSOCIATED PROTEIN"/>
    <property type="match status" value="1"/>
</dbReference>
<feature type="region of interest" description="Disordered" evidence="8">
    <location>
        <begin position="1"/>
        <end position="87"/>
    </location>
</feature>
<feature type="domain" description="Beta-catenin-like protein 1 N-terminal" evidence="9">
    <location>
        <begin position="88"/>
        <end position="195"/>
    </location>
</feature>
<dbReference type="EMBL" id="JAEPQZ010000004">
    <property type="protein sequence ID" value="KAG2181976.1"/>
    <property type="molecule type" value="Genomic_DNA"/>
</dbReference>
<dbReference type="AlphaFoldDB" id="A0A8H7PXK6"/>
<keyword evidence="4 7" id="KW-0175">Coiled coil</keyword>
<feature type="repeat" description="ARM" evidence="6">
    <location>
        <begin position="174"/>
        <end position="202"/>
    </location>
</feature>
<evidence type="ECO:0000256" key="2">
    <source>
        <dbReference type="ARBA" id="ARBA00022553"/>
    </source>
</evidence>
<evidence type="ECO:0000256" key="3">
    <source>
        <dbReference type="ARBA" id="ARBA00022737"/>
    </source>
</evidence>
<feature type="compositionally biased region" description="Acidic residues" evidence="8">
    <location>
        <begin position="54"/>
        <end position="79"/>
    </location>
</feature>